<protein>
    <submittedName>
        <fullName evidence="1">Uncharacterized protein</fullName>
    </submittedName>
</protein>
<dbReference type="EMBL" id="CM040988">
    <property type="protein sequence ID" value="MCJ8739792.1"/>
    <property type="molecule type" value="Genomic_DNA"/>
</dbReference>
<dbReference type="Proteomes" id="UP000830395">
    <property type="component" value="Chromosome 14"/>
</dbReference>
<gene>
    <name evidence="1" type="ORF">PDJAM_G00051260</name>
</gene>
<name>A0ACC5YWS3_9TELE</name>
<proteinExistence type="predicted"/>
<evidence type="ECO:0000313" key="1">
    <source>
        <dbReference type="EMBL" id="MCJ8739792.1"/>
    </source>
</evidence>
<accession>A0ACC5YWS3</accession>
<reference evidence="1" key="1">
    <citation type="submission" date="2020-02" db="EMBL/GenBank/DDBJ databases">
        <title>Genome sequencing of the panga catfish, Pangasius djambal.</title>
        <authorList>
            <person name="Wen M."/>
            <person name="Zahm M."/>
            <person name="Roques C."/>
            <person name="Cabau C."/>
            <person name="Klopp C."/>
            <person name="Donnadieu C."/>
            <person name="Jouanno E."/>
            <person name="Avarre J.-C."/>
            <person name="Campet M."/>
            <person name="Ha T."/>
            <person name="Dugue R."/>
            <person name="Lampietro C."/>
            <person name="Louis A."/>
            <person name="Herpin A."/>
            <person name="Echchiki A."/>
            <person name="Berthelot C."/>
            <person name="Parey E."/>
            <person name="Roest-Crollius H."/>
            <person name="Braasch I."/>
            <person name="Postlethwait J.H."/>
            <person name="Bobe J."/>
            <person name="Montfort J."/>
            <person name="Bouchez O."/>
            <person name="Begum T."/>
            <person name="Schartl M."/>
            <person name="Gustiano R."/>
            <person name="Guiguen Y."/>
        </authorList>
    </citation>
    <scope>NUCLEOTIDE SEQUENCE</scope>
    <source>
        <strain evidence="1">Pdj_M5554</strain>
    </source>
</reference>
<keyword evidence="2" id="KW-1185">Reference proteome</keyword>
<organism evidence="1 2">
    <name type="scientific">Pangasius djambal</name>
    <dbReference type="NCBI Taxonomy" id="1691987"/>
    <lineage>
        <taxon>Eukaryota</taxon>
        <taxon>Metazoa</taxon>
        <taxon>Chordata</taxon>
        <taxon>Craniata</taxon>
        <taxon>Vertebrata</taxon>
        <taxon>Euteleostomi</taxon>
        <taxon>Actinopterygii</taxon>
        <taxon>Neopterygii</taxon>
        <taxon>Teleostei</taxon>
        <taxon>Ostariophysi</taxon>
        <taxon>Siluriformes</taxon>
        <taxon>Pangasiidae</taxon>
        <taxon>Pangasius</taxon>
    </lineage>
</organism>
<comment type="caution">
    <text evidence="1">The sequence shown here is derived from an EMBL/GenBank/DDBJ whole genome shotgun (WGS) entry which is preliminary data.</text>
</comment>
<sequence>MNWNHLKPESEAPRTRMRSAAVIWRAARLLALSLVCLPLVGARGAQVRAATSPRATNTRREDLFRQEEVVMVTAGGQIQSPRYPNAYPRNLLLMWKLLAPPFTRVLLEFDGRFGLEEPENNMCRHDFVEVDDISESGTITWGPWCGRKAPSPIASKNNMIRITFKSDDFFVAKPGFKLCYSLLVDAPPSYLNNLETVTAVLEDVSVSNAPLSVDALDDIIAEFSTVEEVLKHLNPHTWRQDLNSIYTHTHQYIPRSFSANRANKLDLDRMYEEVRLYSCTPRNFSINLREELKATNAVFFPRCLLVKRCGGNCACGTEHWNSCTCSPAKTVSKLHEVLKFSPGQNFYKKKTRARWVLEEINLQHHERCECVCHSRPPR</sequence>
<evidence type="ECO:0000313" key="2">
    <source>
        <dbReference type="Proteomes" id="UP000830395"/>
    </source>
</evidence>